<dbReference type="AlphaFoldDB" id="A0A6A6NDX7"/>
<accession>A0A6A6NDX7</accession>
<dbReference type="EMBL" id="JAAGAX010000002">
    <property type="protein sequence ID" value="KAF2323206.1"/>
    <property type="molecule type" value="Genomic_DNA"/>
</dbReference>
<name>A0A6A6NDX7_HEVBR</name>
<organism evidence="3 4">
    <name type="scientific">Hevea brasiliensis</name>
    <name type="common">Para rubber tree</name>
    <name type="synonym">Siphonia brasiliensis</name>
    <dbReference type="NCBI Taxonomy" id="3981"/>
    <lineage>
        <taxon>Eukaryota</taxon>
        <taxon>Viridiplantae</taxon>
        <taxon>Streptophyta</taxon>
        <taxon>Embryophyta</taxon>
        <taxon>Tracheophyta</taxon>
        <taxon>Spermatophyta</taxon>
        <taxon>Magnoliopsida</taxon>
        <taxon>eudicotyledons</taxon>
        <taxon>Gunneridae</taxon>
        <taxon>Pentapetalae</taxon>
        <taxon>rosids</taxon>
        <taxon>fabids</taxon>
        <taxon>Malpighiales</taxon>
        <taxon>Euphorbiaceae</taxon>
        <taxon>Crotonoideae</taxon>
        <taxon>Micrandreae</taxon>
        <taxon>Hevea</taxon>
    </lineage>
</organism>
<feature type="region of interest" description="Disordered" evidence="1">
    <location>
        <begin position="1"/>
        <end position="35"/>
    </location>
</feature>
<evidence type="ECO:0000256" key="1">
    <source>
        <dbReference type="SAM" id="MobiDB-lite"/>
    </source>
</evidence>
<dbReference type="PANTHER" id="PTHR12601">
    <property type="entry name" value="EUKARYOTIC TRANSLATION INITIATION FACTOR 3 SUBUNIT EIF-3"/>
    <property type="match status" value="1"/>
</dbReference>
<protein>
    <recommendedName>
        <fullName evidence="2">CLU central domain-containing protein</fullName>
    </recommendedName>
</protein>
<dbReference type="GO" id="GO:0005737">
    <property type="term" value="C:cytoplasm"/>
    <property type="evidence" value="ECO:0007669"/>
    <property type="project" value="TreeGrafter"/>
</dbReference>
<proteinExistence type="predicted"/>
<keyword evidence="4" id="KW-1185">Reference proteome</keyword>
<gene>
    <name evidence="3" type="ORF">GH714_034139</name>
</gene>
<evidence type="ECO:0000313" key="3">
    <source>
        <dbReference type="EMBL" id="KAF2323206.1"/>
    </source>
</evidence>
<dbReference type="InterPro" id="IPR027523">
    <property type="entry name" value="CLU_prot"/>
</dbReference>
<dbReference type="Proteomes" id="UP000467840">
    <property type="component" value="Chromosome 11"/>
</dbReference>
<evidence type="ECO:0000313" key="4">
    <source>
        <dbReference type="Proteomes" id="UP000467840"/>
    </source>
</evidence>
<sequence length="351" mass="39228">MNGILEKEETKTGPCRLNVGTDEGQHSNGDSNSENELKELISEEAFFRLKESGTGLHLKSVDELIQMAYGYYNETALPKLVTDFGSLELSPVDGRTLTDLIHLRGLQMRSLGRVTAASYHAIAIGLSLMEAYSFSVQHEQTTLKILQAKLGPEDLRAQDAAAWLEYFESKALEQQEAARNGTPKPDASIASKGHLRLLYRTNLMKLSDNQNGVVKFRLAPGHLSNLLFIQFHKQQELHQVLQINNKAPQGHQNEMVEDAMFHERLENAMYLASGNKEVKVNMVQYEKSEKDNVVIYRPTVAVEVVEETASDEGWLEANTKGRLGNAAGRKSGRRRPALAKLNINGYEYSNI</sequence>
<dbReference type="Pfam" id="PF12807">
    <property type="entry name" value="eIF3_p135"/>
    <property type="match status" value="1"/>
</dbReference>
<reference evidence="3 4" key="1">
    <citation type="journal article" date="2020" name="Mol. Plant">
        <title>The Chromosome-Based Rubber Tree Genome Provides New Insights into Spurge Genome Evolution and Rubber Biosynthesis.</title>
        <authorList>
            <person name="Liu J."/>
            <person name="Shi C."/>
            <person name="Shi C.C."/>
            <person name="Li W."/>
            <person name="Zhang Q.J."/>
            <person name="Zhang Y."/>
            <person name="Li K."/>
            <person name="Lu H.F."/>
            <person name="Shi C."/>
            <person name="Zhu S.T."/>
            <person name="Xiao Z.Y."/>
            <person name="Nan H."/>
            <person name="Yue Y."/>
            <person name="Zhu X.G."/>
            <person name="Wu Y."/>
            <person name="Hong X.N."/>
            <person name="Fan G.Y."/>
            <person name="Tong Y."/>
            <person name="Zhang D."/>
            <person name="Mao C.L."/>
            <person name="Liu Y.L."/>
            <person name="Hao S.J."/>
            <person name="Liu W.Q."/>
            <person name="Lv M.Q."/>
            <person name="Zhang H.B."/>
            <person name="Liu Y."/>
            <person name="Hu-Tang G.R."/>
            <person name="Wang J.P."/>
            <person name="Wang J.H."/>
            <person name="Sun Y.H."/>
            <person name="Ni S.B."/>
            <person name="Chen W.B."/>
            <person name="Zhang X.C."/>
            <person name="Jiao Y.N."/>
            <person name="Eichler E.E."/>
            <person name="Li G.H."/>
            <person name="Liu X."/>
            <person name="Gao L.Z."/>
        </authorList>
    </citation>
    <scope>NUCLEOTIDE SEQUENCE [LARGE SCALE GENOMIC DNA]</scope>
    <source>
        <strain evidence="4">cv. GT1</strain>
        <tissue evidence="3">Leaf</tissue>
    </source>
</reference>
<evidence type="ECO:0000259" key="2">
    <source>
        <dbReference type="Pfam" id="PF12807"/>
    </source>
</evidence>
<feature type="compositionally biased region" description="Basic and acidic residues" evidence="1">
    <location>
        <begin position="1"/>
        <end position="11"/>
    </location>
</feature>
<dbReference type="InterPro" id="IPR033646">
    <property type="entry name" value="CLU-central"/>
</dbReference>
<feature type="domain" description="CLU central" evidence="2">
    <location>
        <begin position="89"/>
        <end position="127"/>
    </location>
</feature>
<comment type="caution">
    <text evidence="3">The sequence shown here is derived from an EMBL/GenBank/DDBJ whole genome shotgun (WGS) entry which is preliminary data.</text>
</comment>
<dbReference type="PANTHER" id="PTHR12601:SF45">
    <property type="entry name" value="PROTEIN REDUCED CHLOROPLAST COVERAGE 3"/>
    <property type="match status" value="1"/>
</dbReference>